<dbReference type="AlphaFoldDB" id="A0A5E7W3T7"/>
<reference evidence="3 4" key="1">
    <citation type="submission" date="2019-09" db="EMBL/GenBank/DDBJ databases">
        <authorList>
            <person name="Chandra G."/>
            <person name="Truman W A."/>
        </authorList>
    </citation>
    <scope>NUCLEOTIDE SEQUENCE [LARGE SCALE GENOMIC DNA]</scope>
    <source>
        <strain evidence="3">PS943</strain>
    </source>
</reference>
<evidence type="ECO:0000256" key="1">
    <source>
        <dbReference type="ARBA" id="ARBA00022801"/>
    </source>
</evidence>
<dbReference type="PANTHER" id="PTHR22946">
    <property type="entry name" value="DIENELACTONE HYDROLASE DOMAIN-CONTAINING PROTEIN-RELATED"/>
    <property type="match status" value="1"/>
</dbReference>
<evidence type="ECO:0000313" key="4">
    <source>
        <dbReference type="Proteomes" id="UP000325645"/>
    </source>
</evidence>
<dbReference type="InterPro" id="IPR050261">
    <property type="entry name" value="FrsA_esterase"/>
</dbReference>
<proteinExistence type="predicted"/>
<dbReference type="Gene3D" id="3.40.50.1820">
    <property type="entry name" value="alpha/beta hydrolase"/>
    <property type="match status" value="1"/>
</dbReference>
<dbReference type="EMBL" id="CABVJH010000002">
    <property type="protein sequence ID" value="VVQ29524.1"/>
    <property type="molecule type" value="Genomic_DNA"/>
</dbReference>
<dbReference type="SUPFAM" id="SSF53474">
    <property type="entry name" value="alpha/beta-Hydrolases"/>
    <property type="match status" value="1"/>
</dbReference>
<dbReference type="PANTHER" id="PTHR22946:SF9">
    <property type="entry name" value="POLYKETIDE TRANSFERASE AF380"/>
    <property type="match status" value="1"/>
</dbReference>
<feature type="domain" description="PET hydrolase/cutinase-like" evidence="2">
    <location>
        <begin position="81"/>
        <end position="192"/>
    </location>
</feature>
<dbReference type="GO" id="GO:0052689">
    <property type="term" value="F:carboxylic ester hydrolase activity"/>
    <property type="evidence" value="ECO:0007669"/>
    <property type="project" value="UniProtKB-ARBA"/>
</dbReference>
<dbReference type="PIRSF" id="PIRSF031982">
    <property type="entry name" value="UCP031982_abhydr"/>
    <property type="match status" value="1"/>
</dbReference>
<name>A0A5E7W3T7_PSEFL</name>
<organism evidence="3 4">
    <name type="scientific">Pseudomonas fluorescens</name>
    <dbReference type="NCBI Taxonomy" id="294"/>
    <lineage>
        <taxon>Bacteria</taxon>
        <taxon>Pseudomonadati</taxon>
        <taxon>Pseudomonadota</taxon>
        <taxon>Gammaproteobacteria</taxon>
        <taxon>Pseudomonadales</taxon>
        <taxon>Pseudomonadaceae</taxon>
        <taxon>Pseudomonas</taxon>
    </lineage>
</organism>
<evidence type="ECO:0000259" key="2">
    <source>
        <dbReference type="Pfam" id="PF12740"/>
    </source>
</evidence>
<dbReference type="Proteomes" id="UP000325645">
    <property type="component" value="Unassembled WGS sequence"/>
</dbReference>
<keyword evidence="1" id="KW-0378">Hydrolase</keyword>
<dbReference type="Pfam" id="PF12740">
    <property type="entry name" value="PETase"/>
    <property type="match status" value="1"/>
</dbReference>
<dbReference type="InterPro" id="IPR016986">
    <property type="entry name" value="UCP031982_abhydr"/>
</dbReference>
<accession>A0A5E7W3T7</accession>
<dbReference type="InterPro" id="IPR029058">
    <property type="entry name" value="AB_hydrolase_fold"/>
</dbReference>
<gene>
    <name evidence="3" type="ORF">PS943_01356</name>
</gene>
<sequence length="366" mass="39263">MTQQLLCIYLIKEETTLKIAFGALLFTWLTTIALADENPVGFRSSTLADSHNDRALEMVVWYPSATTAATQMIGDDAVFVGASAVRDAPPAAGKHPLLVLSHGYRGNWSNQIWLASALAHRGYIVAAINHPGTTTHDRSPQAAAQLWQRPVDMRRAIDRVTTQPEKFGLVANDRIAVVGHSLGGWTALEIAGARFDPDRFAHDCKAHPQLSSCTVYGKINPASTSTSKAALAADLRDKRVTAVVTLDLGLSRGMTDESLAALPVPALVIAAGVPSRELPAELESANLAKRLPAASSRYVEISDASHFSFLSVCKPGAEVMLEEEVPGDGIICRDGDSARPRGVIQQQITSLIAEFLQSSIYKEGSL</sequence>
<evidence type="ECO:0000313" key="3">
    <source>
        <dbReference type="EMBL" id="VVQ29524.1"/>
    </source>
</evidence>
<dbReference type="InterPro" id="IPR041127">
    <property type="entry name" value="PET_hydrolase/cutinase-like"/>
</dbReference>
<protein>
    <recommendedName>
        <fullName evidence="2">PET hydrolase/cutinase-like domain-containing protein</fullName>
    </recommendedName>
</protein>